<dbReference type="InParanoid" id="Q7NF63"/>
<gene>
    <name evidence="1" type="ordered locus">gll3663</name>
</gene>
<dbReference type="STRING" id="251221.gene:10761178"/>
<proteinExistence type="predicted"/>
<name>Q7NF63_GLOVI</name>
<dbReference type="KEGG" id="gvi:gll3663"/>
<evidence type="ECO:0000313" key="1">
    <source>
        <dbReference type="EMBL" id="BAC91604.1"/>
    </source>
</evidence>
<reference evidence="1 2" key="1">
    <citation type="journal article" date="2003" name="DNA Res.">
        <title>Complete genome structure of Gloeobacter violaceus PCC 7421, a cyanobacterium that lacks thylakoids.</title>
        <authorList>
            <person name="Nakamura Y."/>
            <person name="Kaneko T."/>
            <person name="Sato S."/>
            <person name="Mimuro M."/>
            <person name="Miyashita H."/>
            <person name="Tsuchiya T."/>
            <person name="Sasamoto S."/>
            <person name="Watanabe A."/>
            <person name="Kawashima K."/>
            <person name="Kishida Y."/>
            <person name="Kiyokawa C."/>
            <person name="Kohara M."/>
            <person name="Matsumoto M."/>
            <person name="Matsuno A."/>
            <person name="Nakazaki N."/>
            <person name="Shimpo S."/>
            <person name="Takeuchi C."/>
            <person name="Yamada M."/>
            <person name="Tabata S."/>
        </authorList>
    </citation>
    <scope>NUCLEOTIDE SEQUENCE [LARGE SCALE GENOMIC DNA]</scope>
    <source>
        <strain evidence="2">ATCC 29082 / PCC 7421</strain>
    </source>
</reference>
<organism evidence="1 2">
    <name type="scientific">Gloeobacter violaceus (strain ATCC 29082 / PCC 7421)</name>
    <dbReference type="NCBI Taxonomy" id="251221"/>
    <lineage>
        <taxon>Bacteria</taxon>
        <taxon>Bacillati</taxon>
        <taxon>Cyanobacteriota</taxon>
        <taxon>Cyanophyceae</taxon>
        <taxon>Gloeobacterales</taxon>
        <taxon>Gloeobacteraceae</taxon>
        <taxon>Gloeobacter</taxon>
    </lineage>
</organism>
<accession>Q7NF63</accession>
<dbReference type="HOGENOM" id="CLU_043658_1_0_3"/>
<dbReference type="PATRIC" id="fig|251221.4.peg.3698"/>
<dbReference type="EnsemblBacteria" id="BAC91604">
    <property type="protein sequence ID" value="BAC91604"/>
    <property type="gene ID" value="BAC91604"/>
</dbReference>
<reference evidence="1 2" key="2">
    <citation type="journal article" date="2003" name="DNA Res.">
        <title>Complete genome structure of Gloeobacter violaceus PCC 7421, a cyanobacterium that lacks thylakoids (supplement).</title>
        <authorList>
            <person name="Nakamura Y."/>
            <person name="Kaneko T."/>
            <person name="Sato S."/>
            <person name="Mimuro M."/>
            <person name="Miyashita H."/>
            <person name="Tsuchiya T."/>
            <person name="Sasamoto S."/>
            <person name="Watanabe A."/>
            <person name="Kawashima K."/>
            <person name="Kishida Y."/>
            <person name="Kiyokawa C."/>
            <person name="Kohara M."/>
            <person name="Matsumoto M."/>
            <person name="Matsuno A."/>
            <person name="Nakazaki N."/>
            <person name="Shimpo S."/>
            <person name="Takeuchi C."/>
            <person name="Yamada M."/>
            <person name="Tabata S."/>
        </authorList>
    </citation>
    <scope>NUCLEOTIDE SEQUENCE [LARGE SCALE GENOMIC DNA]</scope>
    <source>
        <strain evidence="2">ATCC 29082 / PCC 7421</strain>
    </source>
</reference>
<dbReference type="EMBL" id="BA000045">
    <property type="protein sequence ID" value="BAC91604.1"/>
    <property type="molecule type" value="Genomic_DNA"/>
</dbReference>
<protein>
    <submittedName>
        <fullName evidence="1">Gll3663 protein</fullName>
    </submittedName>
</protein>
<dbReference type="Proteomes" id="UP000000557">
    <property type="component" value="Chromosome"/>
</dbReference>
<dbReference type="eggNOG" id="COG1413">
    <property type="taxonomic scope" value="Bacteria"/>
</dbReference>
<dbReference type="Pfam" id="PF08852">
    <property type="entry name" value="DUF1822"/>
    <property type="match status" value="1"/>
</dbReference>
<dbReference type="OrthoDB" id="526290at2"/>
<dbReference type="AlphaFoldDB" id="Q7NF63"/>
<evidence type="ECO:0000313" key="2">
    <source>
        <dbReference type="Proteomes" id="UP000000557"/>
    </source>
</evidence>
<sequence length="402" mass="43810">MAVAVLLSAVSLTCVVPMDSNDLWLEVSAAGQEAARQRAEPLGTPAAVWRAYLGGLALAGVLDWLGEAGCAARVWPGDDALPSFWQWVAGTALAVGERRLLVVAGEEPAADELCVPQEWIDIPTWAADYYLAAQVAPEAGAVQLWGFISHRRLKEVAVYDAQRRQYCLIAGDLVREMACLPAALHLELAEPTRAPLAALPTLPLGQARQLLTRLGDPALSMPQWTVPFGLWGALMAHGGWRQKLYELRQGLPEQRSVPDWIQAGVSPLGELAGWRRWRLRAEPEGTRARGLAPGAPSMGVLLTRPLRIAGGDYELQLQPVESPDVPVWRFELQAAEAGAPIPSGFVLRLLAEDLQAFVNNEDSAEQPVERLYVEVAVDPGDALTWEIEPEPEGFDREILWLA</sequence>
<keyword evidence="2" id="KW-1185">Reference proteome</keyword>
<dbReference type="InterPro" id="IPR014951">
    <property type="entry name" value="DUF1822"/>
</dbReference>
<dbReference type="PhylomeDB" id="Q7NF63"/>